<evidence type="ECO:0000256" key="1">
    <source>
        <dbReference type="ARBA" id="ARBA00004141"/>
    </source>
</evidence>
<dbReference type="FunFam" id="1.20.1250.20:FF:000003">
    <property type="entry name" value="Solute carrier family 17 member 3"/>
    <property type="match status" value="1"/>
</dbReference>
<dbReference type="InterPro" id="IPR036259">
    <property type="entry name" value="MFS_trans_sf"/>
</dbReference>
<evidence type="ECO:0000256" key="2">
    <source>
        <dbReference type="ARBA" id="ARBA00022448"/>
    </source>
</evidence>
<dbReference type="InterPro" id="IPR050382">
    <property type="entry name" value="MFS_Na/Anion_cotransporter"/>
</dbReference>
<evidence type="ECO:0000313" key="8">
    <source>
        <dbReference type="EMBL" id="JAS62228.1"/>
    </source>
</evidence>
<feature type="transmembrane region" description="Helical" evidence="7">
    <location>
        <begin position="109"/>
        <end position="136"/>
    </location>
</feature>
<gene>
    <name evidence="8" type="ORF">g.13893</name>
</gene>
<feature type="transmembrane region" description="Helical" evidence="7">
    <location>
        <begin position="26"/>
        <end position="44"/>
    </location>
</feature>
<keyword evidence="2" id="KW-0813">Transport</keyword>
<proteinExistence type="predicted"/>
<dbReference type="EMBL" id="GECZ01007541">
    <property type="protein sequence ID" value="JAS62228.1"/>
    <property type="molecule type" value="Transcribed_RNA"/>
</dbReference>
<evidence type="ECO:0000256" key="3">
    <source>
        <dbReference type="ARBA" id="ARBA00022692"/>
    </source>
</evidence>
<dbReference type="SUPFAM" id="SSF103473">
    <property type="entry name" value="MFS general substrate transporter"/>
    <property type="match status" value="1"/>
</dbReference>
<dbReference type="GO" id="GO:0016020">
    <property type="term" value="C:membrane"/>
    <property type="evidence" value="ECO:0007669"/>
    <property type="project" value="UniProtKB-SubCell"/>
</dbReference>
<evidence type="ECO:0000256" key="5">
    <source>
        <dbReference type="ARBA" id="ARBA00022989"/>
    </source>
</evidence>
<sequence>REGLTDQIPHRCFQVPLKAMITSPPVWSLLFINWAFCWVHYTMMNQSKLYAISVLRLTDDLSDISIFALGFVLPVSTVFWGFVSDYLVNHEYMTRTVNRKVFGITSNMLMALCLLSIPLAGCSGVTVFSINVILSYLRGIFFSTVYANPIDLSPRYAGLIMALLNSTGNVTALFSREVVSTMIEPSDISDWWYVFLLMFAMLVTMSLPYLCYGSGEVQHWNFPTRRTVFQLRPPEVVS</sequence>
<dbReference type="PANTHER" id="PTHR11662:SF415">
    <property type="entry name" value="AT30085P-RELATED"/>
    <property type="match status" value="1"/>
</dbReference>
<feature type="transmembrane region" description="Helical" evidence="7">
    <location>
        <begin position="191"/>
        <end position="210"/>
    </location>
</feature>
<dbReference type="GO" id="GO:0015293">
    <property type="term" value="F:symporter activity"/>
    <property type="evidence" value="ECO:0007669"/>
    <property type="project" value="UniProtKB-KW"/>
</dbReference>
<accession>A0A1B6GIF8</accession>
<keyword evidence="4" id="KW-0769">Symport</keyword>
<evidence type="ECO:0000256" key="6">
    <source>
        <dbReference type="ARBA" id="ARBA00023136"/>
    </source>
</evidence>
<dbReference type="PANTHER" id="PTHR11662">
    <property type="entry name" value="SOLUTE CARRIER FAMILY 17"/>
    <property type="match status" value="1"/>
</dbReference>
<name>A0A1B6GIF8_9HEMI</name>
<dbReference type="AlphaFoldDB" id="A0A1B6GIF8"/>
<feature type="transmembrane region" description="Helical" evidence="7">
    <location>
        <begin position="64"/>
        <end position="88"/>
    </location>
</feature>
<feature type="non-terminal residue" evidence="8">
    <location>
        <position position="1"/>
    </location>
</feature>
<keyword evidence="5 7" id="KW-1133">Transmembrane helix</keyword>
<comment type="subcellular location">
    <subcellularLocation>
        <location evidence="1">Membrane</location>
        <topology evidence="1">Multi-pass membrane protein</topology>
    </subcellularLocation>
</comment>
<keyword evidence="6 7" id="KW-0472">Membrane</keyword>
<dbReference type="GO" id="GO:0006820">
    <property type="term" value="P:monoatomic anion transport"/>
    <property type="evidence" value="ECO:0007669"/>
    <property type="project" value="TreeGrafter"/>
</dbReference>
<evidence type="ECO:0000256" key="7">
    <source>
        <dbReference type="SAM" id="Phobius"/>
    </source>
</evidence>
<reference evidence="8" key="1">
    <citation type="submission" date="2015-11" db="EMBL/GenBank/DDBJ databases">
        <title>De novo transcriptome assembly of four potential Pierce s Disease insect vectors from Arizona vineyards.</title>
        <authorList>
            <person name="Tassone E.E."/>
        </authorList>
    </citation>
    <scope>NUCLEOTIDE SEQUENCE</scope>
</reference>
<evidence type="ECO:0008006" key="9">
    <source>
        <dbReference type="Google" id="ProtNLM"/>
    </source>
</evidence>
<evidence type="ECO:0000256" key="4">
    <source>
        <dbReference type="ARBA" id="ARBA00022847"/>
    </source>
</evidence>
<dbReference type="Gene3D" id="1.20.1250.20">
    <property type="entry name" value="MFS general substrate transporter like domains"/>
    <property type="match status" value="1"/>
</dbReference>
<protein>
    <recommendedName>
        <fullName evidence="9">Major facilitator superfamily (MFS) profile domain-containing protein</fullName>
    </recommendedName>
</protein>
<keyword evidence="3 7" id="KW-0812">Transmembrane</keyword>
<organism evidence="8">
    <name type="scientific">Cuerna arida</name>
    <dbReference type="NCBI Taxonomy" id="1464854"/>
    <lineage>
        <taxon>Eukaryota</taxon>
        <taxon>Metazoa</taxon>
        <taxon>Ecdysozoa</taxon>
        <taxon>Arthropoda</taxon>
        <taxon>Hexapoda</taxon>
        <taxon>Insecta</taxon>
        <taxon>Pterygota</taxon>
        <taxon>Neoptera</taxon>
        <taxon>Paraneoptera</taxon>
        <taxon>Hemiptera</taxon>
        <taxon>Auchenorrhyncha</taxon>
        <taxon>Membracoidea</taxon>
        <taxon>Cicadellidae</taxon>
        <taxon>Cicadellinae</taxon>
        <taxon>Proconiini</taxon>
        <taxon>Cuerna</taxon>
    </lineage>
</organism>